<evidence type="ECO:0000256" key="2">
    <source>
        <dbReference type="ARBA" id="ARBA00022438"/>
    </source>
</evidence>
<feature type="chain" id="PRO_5044956917" description="Dipeptidyl-peptidase" evidence="6">
    <location>
        <begin position="21"/>
        <end position="745"/>
    </location>
</feature>
<dbReference type="Pfam" id="PF10459">
    <property type="entry name" value="Peptidase_S46"/>
    <property type="match status" value="1"/>
</dbReference>
<accession>A0ABV7CPH3</accession>
<evidence type="ECO:0000313" key="8">
    <source>
        <dbReference type="Proteomes" id="UP001595453"/>
    </source>
</evidence>
<evidence type="ECO:0000256" key="6">
    <source>
        <dbReference type="RuleBase" id="RU366067"/>
    </source>
</evidence>
<dbReference type="PANTHER" id="PTHR38469">
    <property type="entry name" value="PERIPLASMIC PEPTIDASE SUBFAMILY S1B"/>
    <property type="match status" value="1"/>
</dbReference>
<comment type="similarity">
    <text evidence="1 6">Belongs to the peptidase S46 family.</text>
</comment>
<keyword evidence="2 6" id="KW-0031">Aminopeptidase</keyword>
<dbReference type="Gene3D" id="2.40.10.10">
    <property type="entry name" value="Trypsin-like serine proteases"/>
    <property type="match status" value="1"/>
</dbReference>
<comment type="function">
    <text evidence="6">Catalyzes the removal of dipeptides from the N-terminus of oligopeptides.</text>
</comment>
<dbReference type="SUPFAM" id="SSF50494">
    <property type="entry name" value="Trypsin-like serine proteases"/>
    <property type="match status" value="1"/>
</dbReference>
<keyword evidence="8" id="KW-1185">Reference proteome</keyword>
<keyword evidence="6" id="KW-0720">Serine protease</keyword>
<evidence type="ECO:0000256" key="4">
    <source>
        <dbReference type="ARBA" id="ARBA00022729"/>
    </source>
</evidence>
<dbReference type="InterPro" id="IPR009003">
    <property type="entry name" value="Peptidase_S1_PA"/>
</dbReference>
<dbReference type="InterPro" id="IPR019500">
    <property type="entry name" value="Pep_S46"/>
</dbReference>
<evidence type="ECO:0000256" key="5">
    <source>
        <dbReference type="ARBA" id="ARBA00022801"/>
    </source>
</evidence>
<dbReference type="EMBL" id="JBHRSD010000039">
    <property type="protein sequence ID" value="MFC3034388.1"/>
    <property type="molecule type" value="Genomic_DNA"/>
</dbReference>
<reference evidence="8" key="1">
    <citation type="journal article" date="2019" name="Int. J. Syst. Evol. Microbiol.">
        <title>The Global Catalogue of Microorganisms (GCM) 10K type strain sequencing project: providing services to taxonomists for standard genome sequencing and annotation.</title>
        <authorList>
            <consortium name="The Broad Institute Genomics Platform"/>
            <consortium name="The Broad Institute Genome Sequencing Center for Infectious Disease"/>
            <person name="Wu L."/>
            <person name="Ma J."/>
        </authorList>
    </citation>
    <scope>NUCLEOTIDE SEQUENCE [LARGE SCALE GENOMIC DNA]</scope>
    <source>
        <strain evidence="8">KCTC 42730</strain>
    </source>
</reference>
<evidence type="ECO:0000313" key="7">
    <source>
        <dbReference type="EMBL" id="MFC3034388.1"/>
    </source>
</evidence>
<dbReference type="EC" id="3.4.14.-" evidence="6"/>
<keyword evidence="5 6" id="KW-0378">Hydrolase</keyword>
<evidence type="ECO:0000256" key="3">
    <source>
        <dbReference type="ARBA" id="ARBA00022670"/>
    </source>
</evidence>
<gene>
    <name evidence="7" type="ORF">ACFOEE_17920</name>
</gene>
<dbReference type="PANTHER" id="PTHR38469:SF1">
    <property type="entry name" value="PERIPLASMIC PEPTIDASE SUBFAMILY S1B"/>
    <property type="match status" value="1"/>
</dbReference>
<proteinExistence type="inferred from homology"/>
<dbReference type="RefSeq" id="WP_377127583.1">
    <property type="nucleotide sequence ID" value="NZ_JBHRSD010000039.1"/>
</dbReference>
<name>A0ABV7CPH3_9GAMM</name>
<keyword evidence="4 6" id="KW-0732">Signal</keyword>
<dbReference type="InterPro" id="IPR043504">
    <property type="entry name" value="Peptidase_S1_PA_chymotrypsin"/>
</dbReference>
<sequence length="745" mass="82221">MKYKALALSLAAALASTAQADEGQWQPHQLAQLQSQLTAKGIEISGSQLADLNQYPMNAIVSLGYCSASFVSPKGLVVTNHHCAYGMIQNNSSKDNNLIEKGFLAKTLEQELPAGPQERLYITEAVTDVTKQVSGELDAALSGAARFDAIENNRKQLIKDCESDANYRCSVVSFHHGMEYFLIKQLMIQDVRLVYAPSEAIGNYGGDIDNFEYPRHTGDYSFVRGYVGKDGKPAPYSTDNVPYTPKSFLKVNASGVKQGDGILLAGYPGRTSRYRLASEIEFAASWQYPAMVNTYTQMINTIDRLSATDGDLKVKYASRVKSLNNRMKKLQGLLDGFKVTDIHAIKVSQQQALLAWIASDTANQQYQSAVDGLAAQLIKEHAFLKQNYYFQNAKQSDLLAAATTLYRLAVESQKPDAERKIGYQARDLKMIEARLKRMERSFHPTMDVTLWAEQLAEYLAQPAETRVAALDKALNLSPGQTQEALISALTPLYTSTSLASNDGRLAWLGKTPAEFQQSQDPFIQLAVALFETNMALEEQEKQLDGEMSIVRPAYMQAIIAYNKAQGKPVYPDANSTLRITYGSVDGYPAVDGVYKTPFTSVKGLIAKKGPFPFNAPEDLIAAYQAGKTYGYFYDTLEHTAKPSWGCKLFGCETTAPKAFNSVPVNFLSSADTTGGNSGSAVMNGKGELVGLNFDSTYESITKDWYFNPEITRAIHVDIRYMLWLMEHVHGAQNLLAEMTIVRDAE</sequence>
<protein>
    <recommendedName>
        <fullName evidence="6">Dipeptidyl-peptidase</fullName>
        <ecNumber evidence="6">3.4.14.-</ecNumber>
    </recommendedName>
</protein>
<keyword evidence="3 6" id="KW-0645">Protease</keyword>
<comment type="caution">
    <text evidence="7">The sequence shown here is derived from an EMBL/GenBank/DDBJ whole genome shotgun (WGS) entry which is preliminary data.</text>
</comment>
<evidence type="ECO:0000256" key="1">
    <source>
        <dbReference type="ARBA" id="ARBA00010491"/>
    </source>
</evidence>
<dbReference type="Proteomes" id="UP001595453">
    <property type="component" value="Unassembled WGS sequence"/>
</dbReference>
<organism evidence="7 8">
    <name type="scientific">Pseudoalteromonas fenneropenaei</name>
    <dbReference type="NCBI Taxonomy" id="1737459"/>
    <lineage>
        <taxon>Bacteria</taxon>
        <taxon>Pseudomonadati</taxon>
        <taxon>Pseudomonadota</taxon>
        <taxon>Gammaproteobacteria</taxon>
        <taxon>Alteromonadales</taxon>
        <taxon>Pseudoalteromonadaceae</taxon>
        <taxon>Pseudoalteromonas</taxon>
    </lineage>
</organism>
<feature type="signal peptide" evidence="6">
    <location>
        <begin position="1"/>
        <end position="20"/>
    </location>
</feature>